<dbReference type="Gene3D" id="1.10.10.10">
    <property type="entry name" value="Winged helix-like DNA-binding domain superfamily/Winged helix DNA-binding domain"/>
    <property type="match status" value="1"/>
</dbReference>
<dbReference type="GO" id="GO:0006260">
    <property type="term" value="P:DNA replication"/>
    <property type="evidence" value="ECO:0007669"/>
    <property type="project" value="UniProtKB-KW"/>
</dbReference>
<dbReference type="AlphaFoldDB" id="A0A9P6RQH0"/>
<dbReference type="GO" id="GO:0000724">
    <property type="term" value="P:double-strand break repair via homologous recombination"/>
    <property type="evidence" value="ECO:0007669"/>
    <property type="project" value="TreeGrafter"/>
</dbReference>
<evidence type="ECO:0000256" key="5">
    <source>
        <dbReference type="ARBA" id="ARBA00023242"/>
    </source>
</evidence>
<feature type="region of interest" description="Disordered" evidence="6">
    <location>
        <begin position="1"/>
        <end position="37"/>
    </location>
</feature>
<evidence type="ECO:0000313" key="8">
    <source>
        <dbReference type="EMBL" id="KAG0325539.1"/>
    </source>
</evidence>
<dbReference type="GO" id="GO:0003697">
    <property type="term" value="F:single-stranded DNA binding"/>
    <property type="evidence" value="ECO:0007669"/>
    <property type="project" value="TreeGrafter"/>
</dbReference>
<comment type="caution">
    <text evidence="8">The sequence shown here is derived from an EMBL/GenBank/DDBJ whole genome shotgun (WGS) entry which is preliminary data.</text>
</comment>
<evidence type="ECO:0000259" key="7">
    <source>
        <dbReference type="Pfam" id="PF08784"/>
    </source>
</evidence>
<dbReference type="EMBL" id="JAAAIP010000110">
    <property type="protein sequence ID" value="KAG0325539.1"/>
    <property type="molecule type" value="Genomic_DNA"/>
</dbReference>
<proteinExistence type="inferred from homology"/>
<comment type="subcellular location">
    <subcellularLocation>
        <location evidence="1">Nucleus</location>
    </subcellularLocation>
</comment>
<evidence type="ECO:0000256" key="4">
    <source>
        <dbReference type="ARBA" id="ARBA00023125"/>
    </source>
</evidence>
<keyword evidence="5" id="KW-0539">Nucleus</keyword>
<organism evidence="8 9">
    <name type="scientific">Dissophora globulifera</name>
    <dbReference type="NCBI Taxonomy" id="979702"/>
    <lineage>
        <taxon>Eukaryota</taxon>
        <taxon>Fungi</taxon>
        <taxon>Fungi incertae sedis</taxon>
        <taxon>Mucoromycota</taxon>
        <taxon>Mortierellomycotina</taxon>
        <taxon>Mortierellomycetes</taxon>
        <taxon>Mortierellales</taxon>
        <taxon>Mortierellaceae</taxon>
        <taxon>Dissophora</taxon>
    </lineage>
</organism>
<keyword evidence="3" id="KW-0235">DNA replication</keyword>
<evidence type="ECO:0000256" key="1">
    <source>
        <dbReference type="ARBA" id="ARBA00004123"/>
    </source>
</evidence>
<dbReference type="GO" id="GO:0006289">
    <property type="term" value="P:nucleotide-excision repair"/>
    <property type="evidence" value="ECO:0007669"/>
    <property type="project" value="TreeGrafter"/>
</dbReference>
<dbReference type="Gene3D" id="2.40.50.140">
    <property type="entry name" value="Nucleic acid-binding proteins"/>
    <property type="match status" value="1"/>
</dbReference>
<dbReference type="Proteomes" id="UP000738325">
    <property type="component" value="Unassembled WGS sequence"/>
</dbReference>
<dbReference type="PANTHER" id="PTHR13989">
    <property type="entry name" value="REPLICATION PROTEIN A-RELATED"/>
    <property type="match status" value="1"/>
</dbReference>
<name>A0A9P6RQH0_9FUNG</name>
<keyword evidence="4" id="KW-0238">DNA-binding</keyword>
<evidence type="ECO:0000256" key="6">
    <source>
        <dbReference type="SAM" id="MobiDB-lite"/>
    </source>
</evidence>
<protein>
    <submittedName>
        <fullName evidence="8">Replication factor A protein 2</fullName>
    </submittedName>
</protein>
<evidence type="ECO:0000313" key="9">
    <source>
        <dbReference type="Proteomes" id="UP000738325"/>
    </source>
</evidence>
<dbReference type="InterPro" id="IPR036388">
    <property type="entry name" value="WH-like_DNA-bd_sf"/>
</dbReference>
<dbReference type="GO" id="GO:0035861">
    <property type="term" value="C:site of double-strand break"/>
    <property type="evidence" value="ECO:0007669"/>
    <property type="project" value="TreeGrafter"/>
</dbReference>
<dbReference type="Pfam" id="PF08784">
    <property type="entry name" value="RPA_C"/>
    <property type="match status" value="1"/>
</dbReference>
<dbReference type="InterPro" id="IPR014892">
    <property type="entry name" value="RPA_C"/>
</dbReference>
<dbReference type="SUPFAM" id="SSF46785">
    <property type="entry name" value="Winged helix' DNA-binding domain"/>
    <property type="match status" value="1"/>
</dbReference>
<sequence length="261" mass="28552">MSNYNNRSSFGNASQGQGFVQDSFSSDAGAPKKITNHSLRPVTIKQLQNAVQTQADGDFKIDGQDLHQFTFIAAVRGVNRQSTHHTFSVEDGTGVIDARRYPSEEEDLSAIIEGSYVRVVGLLKNMNDRFMVAVHGIRPILDMNELTYHNLEVIYAHVSLTRSKHGGMGMDTGSTAHGAFGTSYGGSSSSGPGQMAERQEQIAEMIRNHPAKETGVHRQEIVARFQQSFGGANAVNSVISHMIEDGFVYPAEDEDHLMSAY</sequence>
<dbReference type="InterPro" id="IPR012340">
    <property type="entry name" value="NA-bd_OB-fold"/>
</dbReference>
<dbReference type="SUPFAM" id="SSF50249">
    <property type="entry name" value="Nucleic acid-binding proteins"/>
    <property type="match status" value="1"/>
</dbReference>
<accession>A0A9P6RQH0</accession>
<dbReference type="InterPro" id="IPR040260">
    <property type="entry name" value="RFA2-like"/>
</dbReference>
<evidence type="ECO:0000256" key="2">
    <source>
        <dbReference type="ARBA" id="ARBA00007815"/>
    </source>
</evidence>
<dbReference type="GO" id="GO:0005662">
    <property type="term" value="C:DNA replication factor A complex"/>
    <property type="evidence" value="ECO:0007669"/>
    <property type="project" value="TreeGrafter"/>
</dbReference>
<dbReference type="OrthoDB" id="25571at2759"/>
<dbReference type="CDD" id="cd04478">
    <property type="entry name" value="RPA2_DBD_D"/>
    <property type="match status" value="1"/>
</dbReference>
<feature type="domain" description="Replication protein A C-terminal" evidence="7">
    <location>
        <begin position="172"/>
        <end position="255"/>
    </location>
</feature>
<dbReference type="PIRSF" id="PIRSF036949">
    <property type="entry name" value="RPA32"/>
    <property type="match status" value="1"/>
</dbReference>
<keyword evidence="9" id="KW-1185">Reference proteome</keyword>
<reference evidence="8" key="1">
    <citation type="journal article" date="2020" name="Fungal Divers.">
        <title>Resolving the Mortierellaceae phylogeny through synthesis of multi-gene phylogenetics and phylogenomics.</title>
        <authorList>
            <person name="Vandepol N."/>
            <person name="Liber J."/>
            <person name="Desiro A."/>
            <person name="Na H."/>
            <person name="Kennedy M."/>
            <person name="Barry K."/>
            <person name="Grigoriev I.V."/>
            <person name="Miller A.N."/>
            <person name="O'Donnell K."/>
            <person name="Stajich J.E."/>
            <person name="Bonito G."/>
        </authorList>
    </citation>
    <scope>NUCLEOTIDE SEQUENCE</scope>
    <source>
        <strain evidence="8">REB-010B</strain>
    </source>
</reference>
<evidence type="ECO:0000256" key="3">
    <source>
        <dbReference type="ARBA" id="ARBA00022705"/>
    </source>
</evidence>
<dbReference type="GO" id="GO:0000781">
    <property type="term" value="C:chromosome, telomeric region"/>
    <property type="evidence" value="ECO:0007669"/>
    <property type="project" value="TreeGrafter"/>
</dbReference>
<dbReference type="PANTHER" id="PTHR13989:SF16">
    <property type="entry name" value="REPLICATION PROTEIN A2"/>
    <property type="match status" value="1"/>
</dbReference>
<dbReference type="InterPro" id="IPR036390">
    <property type="entry name" value="WH_DNA-bd_sf"/>
</dbReference>
<dbReference type="InterPro" id="IPR014646">
    <property type="entry name" value="Rfa2/RPA32"/>
</dbReference>
<gene>
    <name evidence="8" type="primary">RFA2</name>
    <name evidence="8" type="ORF">BGZ99_000523</name>
</gene>
<feature type="compositionally biased region" description="Polar residues" evidence="6">
    <location>
        <begin position="1"/>
        <end position="26"/>
    </location>
</feature>
<comment type="similarity">
    <text evidence="2">Belongs to the replication factor A protein 2 family.</text>
</comment>